<dbReference type="VEuPathDB" id="FungiDB:C7M61_002478"/>
<accession>A0A2P7YRE6</accession>
<reference evidence="2 3" key="1">
    <citation type="submission" date="2018-03" db="EMBL/GenBank/DDBJ databases">
        <title>Candida pseudohaemulonii genome assembly and annotation.</title>
        <authorList>
            <person name="Munoz J.F."/>
            <person name="Gade L.G."/>
            <person name="Chow N.A."/>
            <person name="Litvintseva A.P."/>
            <person name="Loparev V.N."/>
            <person name="Cuomo C.A."/>
        </authorList>
    </citation>
    <scope>NUCLEOTIDE SEQUENCE [LARGE SCALE GENOMIC DNA]</scope>
    <source>
        <strain evidence="2 3">B12108</strain>
    </source>
</reference>
<dbReference type="OrthoDB" id="4016002at2759"/>
<dbReference type="AlphaFoldDB" id="A0A2P7YRE6"/>
<evidence type="ECO:0000256" key="1">
    <source>
        <dbReference type="SAM" id="MobiDB-lite"/>
    </source>
</evidence>
<organism evidence="2 3">
    <name type="scientific">Candidozyma pseudohaemuli</name>
    <dbReference type="NCBI Taxonomy" id="418784"/>
    <lineage>
        <taxon>Eukaryota</taxon>
        <taxon>Fungi</taxon>
        <taxon>Dikarya</taxon>
        <taxon>Ascomycota</taxon>
        <taxon>Saccharomycotina</taxon>
        <taxon>Pichiomycetes</taxon>
        <taxon>Metschnikowiaceae</taxon>
        <taxon>Candidozyma</taxon>
    </lineage>
</organism>
<protein>
    <submittedName>
        <fullName evidence="2">Uncharacterized protein</fullName>
    </submittedName>
</protein>
<comment type="caution">
    <text evidence="2">The sequence shown here is derived from an EMBL/GenBank/DDBJ whole genome shotgun (WGS) entry which is preliminary data.</text>
</comment>
<dbReference type="EMBL" id="PYFQ01000005">
    <property type="protein sequence ID" value="PSK38545.1"/>
    <property type="molecule type" value="Genomic_DNA"/>
</dbReference>
<evidence type="ECO:0000313" key="2">
    <source>
        <dbReference type="EMBL" id="PSK38545.1"/>
    </source>
</evidence>
<name>A0A2P7YRE6_9ASCO</name>
<gene>
    <name evidence="2" type="ORF">C7M61_002478</name>
</gene>
<keyword evidence="3" id="KW-1185">Reference proteome</keyword>
<dbReference type="GeneID" id="36565867"/>
<feature type="compositionally biased region" description="Polar residues" evidence="1">
    <location>
        <begin position="276"/>
        <end position="294"/>
    </location>
</feature>
<dbReference type="RefSeq" id="XP_024713777.1">
    <property type="nucleotide sequence ID" value="XM_024857851.1"/>
</dbReference>
<sequence length="406" mass="43726">MLFNPLSWVGINSTVLSNPLSPTNRVITLLLPAQGLGSQNWVLNTFEAEEPSNLTTLSPPVSPTLPWSESALPYFPTTGTIITFVLGCLVASGWERSRQRLNDIRQKDADINRLEKGYQVLDQLLALDIGALNNGAINNGDVDSALNVHDVFSPEQQHQLQTAVATLKAISLQTQGYMYRSGNRAAIVPPRTVALALSAELLGGLSVGLERNKRVKELGFCGSSGFAESSLGLSSDDLLHTAHEFHGSVQMGAKNASTDSPADSKKSTKFVRFCPITTSNGPQVPKSASPSGSGLTIPATAHTEAKPASALTLGSPKPSFDISSEEGRKALRDYIERKKKPEVPSLSSNSSAAPKLTYAEVCRLDPATKKKYRRVFIANRGWILMGRLEEEEKLYGPGALVKARTE</sequence>
<dbReference type="Proteomes" id="UP000241107">
    <property type="component" value="Unassembled WGS sequence"/>
</dbReference>
<feature type="region of interest" description="Disordered" evidence="1">
    <location>
        <begin position="276"/>
        <end position="298"/>
    </location>
</feature>
<proteinExistence type="predicted"/>
<evidence type="ECO:0000313" key="3">
    <source>
        <dbReference type="Proteomes" id="UP000241107"/>
    </source>
</evidence>